<dbReference type="AlphaFoldDB" id="A0A1M6BHP8"/>
<dbReference type="InterPro" id="IPR050765">
    <property type="entry name" value="Riboflavin_Biosynth_HTPR"/>
</dbReference>
<name>A0A1M6BHP8_9ACTN</name>
<evidence type="ECO:0000313" key="3">
    <source>
        <dbReference type="Proteomes" id="UP000184512"/>
    </source>
</evidence>
<dbReference type="InterPro" id="IPR024072">
    <property type="entry name" value="DHFR-like_dom_sf"/>
</dbReference>
<dbReference type="Proteomes" id="UP000184512">
    <property type="component" value="Unassembled WGS sequence"/>
</dbReference>
<dbReference type="Pfam" id="PF01872">
    <property type="entry name" value="RibD_C"/>
    <property type="match status" value="1"/>
</dbReference>
<dbReference type="GO" id="GO:0008703">
    <property type="term" value="F:5-amino-6-(5-phosphoribosylamino)uracil reductase activity"/>
    <property type="evidence" value="ECO:0007669"/>
    <property type="project" value="InterPro"/>
</dbReference>
<accession>A0A1M6BHP8</accession>
<feature type="domain" description="Bacterial bifunctional deaminase-reductase C-terminal" evidence="1">
    <location>
        <begin position="10"/>
        <end position="152"/>
    </location>
</feature>
<protein>
    <submittedName>
        <fullName evidence="2">Dihydrofolate reductase</fullName>
    </submittedName>
</protein>
<keyword evidence="3" id="KW-1185">Reference proteome</keyword>
<dbReference type="PANTHER" id="PTHR38011:SF11">
    <property type="entry name" value="2,5-DIAMINO-6-RIBOSYLAMINO-4(3H)-PYRIMIDINONE 5'-PHOSPHATE REDUCTASE"/>
    <property type="match status" value="1"/>
</dbReference>
<dbReference type="PANTHER" id="PTHR38011">
    <property type="entry name" value="DIHYDROFOLATE REDUCTASE FAMILY PROTEIN (AFU_ORTHOLOGUE AFUA_8G06820)"/>
    <property type="match status" value="1"/>
</dbReference>
<gene>
    <name evidence="2" type="ORF">SAMN02745244_00434</name>
</gene>
<reference evidence="3" key="1">
    <citation type="submission" date="2016-11" db="EMBL/GenBank/DDBJ databases">
        <authorList>
            <person name="Varghese N."/>
            <person name="Submissions S."/>
        </authorList>
    </citation>
    <scope>NUCLEOTIDE SEQUENCE [LARGE SCALE GENOMIC DNA]</scope>
    <source>
        <strain evidence="3">DSM 12906</strain>
    </source>
</reference>
<organism evidence="2 3">
    <name type="scientific">Tessaracoccus bendigoensis DSM 12906</name>
    <dbReference type="NCBI Taxonomy" id="1123357"/>
    <lineage>
        <taxon>Bacteria</taxon>
        <taxon>Bacillati</taxon>
        <taxon>Actinomycetota</taxon>
        <taxon>Actinomycetes</taxon>
        <taxon>Propionibacteriales</taxon>
        <taxon>Propionibacteriaceae</taxon>
        <taxon>Tessaracoccus</taxon>
    </lineage>
</organism>
<evidence type="ECO:0000313" key="2">
    <source>
        <dbReference type="EMBL" id="SHI48254.1"/>
    </source>
</evidence>
<dbReference type="GO" id="GO:0009231">
    <property type="term" value="P:riboflavin biosynthetic process"/>
    <property type="evidence" value="ECO:0007669"/>
    <property type="project" value="InterPro"/>
</dbReference>
<dbReference type="SUPFAM" id="SSF53597">
    <property type="entry name" value="Dihydrofolate reductase-like"/>
    <property type="match status" value="1"/>
</dbReference>
<dbReference type="EMBL" id="FQZG01000007">
    <property type="protein sequence ID" value="SHI48254.1"/>
    <property type="molecule type" value="Genomic_DNA"/>
</dbReference>
<sequence>MMGIMTTHYFTACSLDGFIATTEHSLGWLLKQDFDQDGPMSYQEFERSIGALAMGASTYEWVLRNDPDGWAYRQPTWVFTHRRLPIPEGVDVRLTSADVRQVHAEMTAAAQGQDLWVVGGGDLAGQFCDAELVDEVWVQYAPVTLGAGAPLLPRALDLELIDVARNRSFLCGRYRVLGRPSDVPAGRDG</sequence>
<dbReference type="InterPro" id="IPR002734">
    <property type="entry name" value="RibDG_C"/>
</dbReference>
<evidence type="ECO:0000259" key="1">
    <source>
        <dbReference type="Pfam" id="PF01872"/>
    </source>
</evidence>
<proteinExistence type="predicted"/>
<dbReference type="Gene3D" id="3.40.430.10">
    <property type="entry name" value="Dihydrofolate Reductase, subunit A"/>
    <property type="match status" value="1"/>
</dbReference>
<dbReference type="STRING" id="1123357.SAMN02745244_00434"/>